<evidence type="ECO:0000313" key="5">
    <source>
        <dbReference type="EMBL" id="CRL32617.1"/>
    </source>
</evidence>
<dbReference type="InterPro" id="IPR011874">
    <property type="entry name" value="Fibro_Slime"/>
</dbReference>
<feature type="region of interest" description="Disordered" evidence="1">
    <location>
        <begin position="48"/>
        <end position="122"/>
    </location>
</feature>
<dbReference type="STRING" id="360807.ERS852392_00394"/>
<sequence length="1362" mass="149530">MRFASIVKKVLAFLLCLTLLTSNVTVTNATSVDTTDVFAEVSTEMLKETKNAGQEENVSEADSDSNAADLSDTESNVSGQYKQSSDSDGTGDTEKVKNTESTEATEAIEETEKTEETEETEQPELKTVFDYSNDAVRVVVTLSNETDLPAGAELVVAPVAVTAEMEASIDKAMEGESKEKEEVVAYDISFVKDGKEVEPGATVQVQLALAQVKEGDSASVYHFDETKNEMLDMNANTSADGEVTFGTDHFSKYVIVNHGDNNVTVTIEHYDNSKYQAQDEQSAKIYSDDVCTMAPGAKISDYNKALNWDVDHVQVNGEAFSQSELENIEIHEDSVVKVFYQAKNTDYIGEASFYDYEVIPYDTAGQQRADLSINADSNYPSEQKDNRFTVGTVSQNLSENQYDTVTKKTGQNGTTDDQHINVYTGGTGENAKKTGIVTGLSDDYKEVLFSVNEPGVFPKDGAAAAGTKGLTVKEGYRLKFSQSGDTYELKEVLDKEDNVAATAGADFLPFGNNNFYFGLRYDVTFTLGDYIGELNYSFTGDDDLWVILDGKQVVIDLGGIHDALTDTVDLWNYIDRTDKNKEHHLTILYMERGAGKANCNMKFTLPNADVIKVVDDDVPDIPPEKPVDFTEKDVEYHKTAKLTDWENREYQIDLDASSLATSQSTVEKIQTVDAMMVFDLSGSMNEILSGENQLKDIGEFSSVKNHLDINKVYYWNKYEKSGWWPWTYDRSVGMGTAAVSGNVYAKYPVKYIDGQWKKYVDGSYQSISDSDVMATWTSKISALKDAASGFVTGISDTSPDSLVGIATFYGIGNGWNSSTEGKLNHSLSKVNKNEMLKSVNALFADGGTSPQKGLEHAYSELQKAEDDNKKYVILFSDGEPSDSNDKTETEASAVKLKEAGYTVITVGLGLNNETATWLGEKVASAGCAFTADTAEELNKIFQNIQSTITQSRSLTGVQVTDIIDAEFELTDAEIQRLRADGAQVTVNEDGTTTVSWLDQEVKPKENGASGWQKTIHIVAKESCLGGNNMTTNVNPNSFLSFGGTQLELPQPTVNVRIAYQITDTADTIFLGENLENYADDAAVRMKDADSARMSQVYLTFYTDKGCREEITQENLKKERPKQDTTYYAKAFLPVEEATDASNANSTLNGVIYKNETQVEAAHADGEAYAGKYDVKVKTGTLTITKKISKKDIRACEGDPIFTFKITNQTTGDVYYKTLRFGENSAEDQTTTAGMFNVKAQTTLEGLSQGIYKVEELDTMGFTLKEFTADTNCASQIAGNSAQFAVGIRSRDEACSFDAEDFVTTAADLHLQADRVNVTAKNNKTRSDGKLTDTDAVKNQFVIHEKANSTTDVDNHSTTDVRK</sequence>
<dbReference type="InterPro" id="IPR036465">
    <property type="entry name" value="vWFA_dom_sf"/>
</dbReference>
<dbReference type="OrthoDB" id="9816455at2"/>
<dbReference type="Gene3D" id="3.40.50.410">
    <property type="entry name" value="von Willebrand factor, type A domain"/>
    <property type="match status" value="1"/>
</dbReference>
<evidence type="ECO:0000313" key="6">
    <source>
        <dbReference type="Proteomes" id="UP000049828"/>
    </source>
</evidence>
<keyword evidence="6" id="KW-1185">Reference proteome</keyword>
<feature type="signal peptide" evidence="2">
    <location>
        <begin position="1"/>
        <end position="29"/>
    </location>
</feature>
<dbReference type="PROSITE" id="PS50234">
    <property type="entry name" value="VWFA"/>
    <property type="match status" value="1"/>
</dbReference>
<name>A0A0M6WCZ9_9FIRM</name>
<dbReference type="InterPro" id="IPR037524">
    <property type="entry name" value="PA14/GLEYA"/>
</dbReference>
<dbReference type="InterPro" id="IPR002035">
    <property type="entry name" value="VWF_A"/>
</dbReference>
<dbReference type="EMBL" id="CVRS01000016">
    <property type="protein sequence ID" value="CRL32617.1"/>
    <property type="molecule type" value="Genomic_DNA"/>
</dbReference>
<evidence type="ECO:0000256" key="1">
    <source>
        <dbReference type="SAM" id="MobiDB-lite"/>
    </source>
</evidence>
<accession>A0A0M6WCZ9</accession>
<dbReference type="RefSeq" id="WP_055039061.1">
    <property type="nucleotide sequence ID" value="NZ_CVRS01000016.1"/>
</dbReference>
<evidence type="ECO:0000259" key="3">
    <source>
        <dbReference type="PROSITE" id="PS50234"/>
    </source>
</evidence>
<protein>
    <submittedName>
        <fullName evidence="5">N-acetylmuramoyl-L-alanine amidase</fullName>
    </submittedName>
</protein>
<proteinExistence type="predicted"/>
<dbReference type="Pfam" id="PF00092">
    <property type="entry name" value="VWA"/>
    <property type="match status" value="1"/>
</dbReference>
<dbReference type="Proteomes" id="UP000049828">
    <property type="component" value="Unassembled WGS sequence"/>
</dbReference>
<reference evidence="6" key="1">
    <citation type="submission" date="2015-05" db="EMBL/GenBank/DDBJ databases">
        <authorList>
            <consortium name="Pathogen Informatics"/>
        </authorList>
    </citation>
    <scope>NUCLEOTIDE SEQUENCE [LARGE SCALE GENOMIC DNA]</scope>
    <source>
        <strain evidence="6">L1-83</strain>
    </source>
</reference>
<feature type="chain" id="PRO_5005806368" evidence="2">
    <location>
        <begin position="30"/>
        <end position="1362"/>
    </location>
</feature>
<gene>
    <name evidence="5" type="ORF">RIL183_00091</name>
</gene>
<feature type="compositionally biased region" description="Acidic residues" evidence="1">
    <location>
        <begin position="106"/>
        <end position="122"/>
    </location>
</feature>
<evidence type="ECO:0000259" key="4">
    <source>
        <dbReference type="PROSITE" id="PS51820"/>
    </source>
</evidence>
<feature type="domain" description="VWFA" evidence="3">
    <location>
        <begin position="760"/>
        <end position="944"/>
    </location>
</feature>
<feature type="domain" description="PA14" evidence="4">
    <location>
        <begin position="471"/>
        <end position="618"/>
    </location>
</feature>
<dbReference type="CDD" id="cd00198">
    <property type="entry name" value="vWFA"/>
    <property type="match status" value="1"/>
</dbReference>
<dbReference type="SUPFAM" id="SSF53300">
    <property type="entry name" value="vWA-like"/>
    <property type="match status" value="1"/>
</dbReference>
<organism evidence="5 6">
    <name type="scientific">Roseburia inulinivorans</name>
    <dbReference type="NCBI Taxonomy" id="360807"/>
    <lineage>
        <taxon>Bacteria</taxon>
        <taxon>Bacillati</taxon>
        <taxon>Bacillota</taxon>
        <taxon>Clostridia</taxon>
        <taxon>Lachnospirales</taxon>
        <taxon>Lachnospiraceae</taxon>
        <taxon>Roseburia</taxon>
    </lineage>
</organism>
<feature type="compositionally biased region" description="Polar residues" evidence="1">
    <location>
        <begin position="73"/>
        <end position="90"/>
    </location>
</feature>
<dbReference type="PROSITE" id="PS51820">
    <property type="entry name" value="PA14"/>
    <property type="match status" value="1"/>
</dbReference>
<keyword evidence="2" id="KW-0732">Signal</keyword>
<dbReference type="NCBIfam" id="TIGR02148">
    <property type="entry name" value="Fibro_Slime"/>
    <property type="match status" value="1"/>
</dbReference>
<dbReference type="SMART" id="SM00327">
    <property type="entry name" value="VWA"/>
    <property type="match status" value="1"/>
</dbReference>
<evidence type="ECO:0000256" key="2">
    <source>
        <dbReference type="SAM" id="SignalP"/>
    </source>
</evidence>